<feature type="region of interest" description="Disordered" evidence="7">
    <location>
        <begin position="82"/>
        <end position="134"/>
    </location>
</feature>
<keyword evidence="4" id="KW-0539">Nucleus</keyword>
<keyword evidence="9" id="KW-1185">Reference proteome</keyword>
<dbReference type="PANTHER" id="PTHR13372:SF4">
    <property type="entry name" value="GEMININ"/>
    <property type="match status" value="1"/>
</dbReference>
<comment type="similarity">
    <text evidence="2">Belongs to the geminin family.</text>
</comment>
<accession>A0A5C6NF62</accession>
<feature type="compositionally biased region" description="Acidic residues" evidence="7">
    <location>
        <begin position="94"/>
        <end position="122"/>
    </location>
</feature>
<gene>
    <name evidence="8" type="ORF">D4764_21G0005960</name>
</gene>
<keyword evidence="5" id="KW-0131">Cell cycle</keyword>
<comment type="caution">
    <text evidence="8">The sequence shown here is derived from an EMBL/GenBank/DDBJ whole genome shotgun (WGS) entry which is preliminary data.</text>
</comment>
<organism evidence="8 9">
    <name type="scientific">Takifugu flavidus</name>
    <name type="common">sansaifugu</name>
    <dbReference type="NCBI Taxonomy" id="433684"/>
    <lineage>
        <taxon>Eukaryota</taxon>
        <taxon>Metazoa</taxon>
        <taxon>Chordata</taxon>
        <taxon>Craniata</taxon>
        <taxon>Vertebrata</taxon>
        <taxon>Euteleostomi</taxon>
        <taxon>Actinopterygii</taxon>
        <taxon>Neopterygii</taxon>
        <taxon>Teleostei</taxon>
        <taxon>Neoteleostei</taxon>
        <taxon>Acanthomorphata</taxon>
        <taxon>Eupercaria</taxon>
        <taxon>Tetraodontiformes</taxon>
        <taxon>Tetradontoidea</taxon>
        <taxon>Tetraodontidae</taxon>
        <taxon>Takifugu</taxon>
    </lineage>
</organism>
<dbReference type="Proteomes" id="UP000324091">
    <property type="component" value="Chromosome 21"/>
</dbReference>
<name>A0A5C6NF62_9TELE</name>
<feature type="coiled-coil region" evidence="6">
    <location>
        <begin position="37"/>
        <end position="64"/>
    </location>
</feature>
<dbReference type="InterPro" id="IPR022786">
    <property type="entry name" value="Geminin/Multicilin"/>
</dbReference>
<dbReference type="EMBL" id="RHFK02000014">
    <property type="protein sequence ID" value="TWW65696.1"/>
    <property type="molecule type" value="Genomic_DNA"/>
</dbReference>
<dbReference type="PANTHER" id="PTHR13372">
    <property type="entry name" value="GEMININ"/>
    <property type="match status" value="1"/>
</dbReference>
<evidence type="ECO:0000256" key="6">
    <source>
        <dbReference type="SAM" id="Coils"/>
    </source>
</evidence>
<evidence type="ECO:0000313" key="8">
    <source>
        <dbReference type="EMBL" id="TWW65696.1"/>
    </source>
</evidence>
<comment type="subcellular location">
    <subcellularLocation>
        <location evidence="1">Nucleus</location>
    </subcellularLocation>
</comment>
<evidence type="ECO:0000256" key="5">
    <source>
        <dbReference type="ARBA" id="ARBA00023306"/>
    </source>
</evidence>
<evidence type="ECO:0000256" key="4">
    <source>
        <dbReference type="ARBA" id="ARBA00023242"/>
    </source>
</evidence>
<dbReference type="GO" id="GO:0045786">
    <property type="term" value="P:negative regulation of cell cycle"/>
    <property type="evidence" value="ECO:0007669"/>
    <property type="project" value="TreeGrafter"/>
</dbReference>
<reference evidence="8 9" key="1">
    <citation type="submission" date="2019-04" db="EMBL/GenBank/DDBJ databases">
        <title>Chromosome genome assembly for Takifugu flavidus.</title>
        <authorList>
            <person name="Xiao S."/>
        </authorList>
    </citation>
    <scope>NUCLEOTIDE SEQUENCE [LARGE SCALE GENOMIC DNA]</scope>
    <source>
        <strain evidence="8">HTHZ2018</strain>
        <tissue evidence="8">Muscle</tissue>
    </source>
</reference>
<dbReference type="FunFam" id="1.20.5.1180:FF:000001">
    <property type="entry name" value="Truncated geminin"/>
    <property type="match status" value="1"/>
</dbReference>
<dbReference type="CDD" id="cd22589">
    <property type="entry name" value="geminin_CC"/>
    <property type="match status" value="1"/>
</dbReference>
<evidence type="ECO:0000256" key="2">
    <source>
        <dbReference type="ARBA" id="ARBA00007979"/>
    </source>
</evidence>
<sequence>MSAEAYDLMVREAPSDNYWKELAEERRKALYDVLQENEKLHKDIEAKNEQITALKSENEELHELAKHVQYMANMIERLTGMGPDNLEELRDMALETEDTEQTGEASDQSDSEEEEEEEEDEPSACGQAGPSEEE</sequence>
<evidence type="ECO:0000256" key="3">
    <source>
        <dbReference type="ARBA" id="ARBA00023054"/>
    </source>
</evidence>
<dbReference type="GO" id="GO:0005634">
    <property type="term" value="C:nucleus"/>
    <property type="evidence" value="ECO:0007669"/>
    <property type="project" value="UniProtKB-SubCell"/>
</dbReference>
<dbReference type="SUPFAM" id="SSF111469">
    <property type="entry name" value="Geminin coiled-coil domain"/>
    <property type="match status" value="1"/>
</dbReference>
<protein>
    <submittedName>
        <fullName evidence="8">Geminin</fullName>
    </submittedName>
</protein>
<evidence type="ECO:0000313" key="9">
    <source>
        <dbReference type="Proteomes" id="UP000324091"/>
    </source>
</evidence>
<dbReference type="GO" id="GO:0008156">
    <property type="term" value="P:negative regulation of DNA replication"/>
    <property type="evidence" value="ECO:0007669"/>
    <property type="project" value="TreeGrafter"/>
</dbReference>
<dbReference type="Pfam" id="PF07412">
    <property type="entry name" value="Geminin"/>
    <property type="match status" value="1"/>
</dbReference>
<dbReference type="AlphaFoldDB" id="A0A5C6NF62"/>
<evidence type="ECO:0000256" key="7">
    <source>
        <dbReference type="SAM" id="MobiDB-lite"/>
    </source>
</evidence>
<dbReference type="Gene3D" id="1.20.5.1180">
    <property type="entry name" value="Geminin coiled-coil domain"/>
    <property type="match status" value="1"/>
</dbReference>
<keyword evidence="3 6" id="KW-0175">Coiled coil</keyword>
<proteinExistence type="inferred from homology"/>
<evidence type="ECO:0000256" key="1">
    <source>
        <dbReference type="ARBA" id="ARBA00004123"/>
    </source>
</evidence>